<dbReference type="PANTHER" id="PTHR11365">
    <property type="entry name" value="5-OXOPROLINASE RELATED"/>
    <property type="match status" value="1"/>
</dbReference>
<dbReference type="GO" id="GO:0005829">
    <property type="term" value="C:cytosol"/>
    <property type="evidence" value="ECO:0007669"/>
    <property type="project" value="TreeGrafter"/>
</dbReference>
<reference evidence="1 2" key="1">
    <citation type="submission" date="2016-10" db="EMBL/GenBank/DDBJ databases">
        <authorList>
            <person name="de Groot N.N."/>
        </authorList>
    </citation>
    <scope>NUCLEOTIDE SEQUENCE [LARGE SCALE GENOMIC DNA]</scope>
    <source>
        <strain evidence="2">P4-7,KCTC 19426,CECT 7604</strain>
    </source>
</reference>
<proteinExistence type="predicted"/>
<dbReference type="EMBL" id="LT629710">
    <property type="protein sequence ID" value="SDP37738.1"/>
    <property type="molecule type" value="Genomic_DNA"/>
</dbReference>
<evidence type="ECO:0000313" key="2">
    <source>
        <dbReference type="Proteomes" id="UP000198741"/>
    </source>
</evidence>
<protein>
    <submittedName>
        <fullName evidence="1">Hydantoinase/oxoprolinase N-terminal region</fullName>
    </submittedName>
</protein>
<dbReference type="OrthoDB" id="9768323at2"/>
<dbReference type="GO" id="GO:0017168">
    <property type="term" value="F:5-oxoprolinase (ATP-hydrolyzing) activity"/>
    <property type="evidence" value="ECO:0007669"/>
    <property type="project" value="TreeGrafter"/>
</dbReference>
<dbReference type="InterPro" id="IPR045079">
    <property type="entry name" value="Oxoprolinase-like"/>
</dbReference>
<dbReference type="RefSeq" id="WP_157695552.1">
    <property type="nucleotide sequence ID" value="NZ_LT629710.1"/>
</dbReference>
<dbReference type="STRING" id="1090615.SAMN04515671_3946"/>
<gene>
    <name evidence="1" type="ORF">SAMN04515671_3946</name>
</gene>
<dbReference type="AlphaFoldDB" id="A0A1H0S947"/>
<dbReference type="Proteomes" id="UP000198741">
    <property type="component" value="Chromosome I"/>
</dbReference>
<sequence>MPSRAGGPAYAGISLQLGRSHAVVLRDEQVVSVGSVPDGPGDAPELVGRIVEVAGVALEAVTIDLSQVLLDAVLHGDMELPHVAVVRIVPVPATDPALASSPARLVEQLIAHRFSVAGGHDLLGHELCPLDRAGLALIAARLAEVGLRDVAIVGAGSQASPLHEREAANVIQAMVPQARISVASDFGGQGLVAREATAALDCALGPLTELLLSRWEKVLSRCAPGVPLRVARGDGGYSTSSRVRALPVVALGASDAIQVAGAAHLAGRTDCRVLLPRPSGQVAGDVRNGLVAIRSGQLAGFGVELVVPTAVLTPDPGDASQDGLGRLTDVPVIRAGRDPVELACVGAAVGRPSSWLDEFAFIESADELDRVREEAQERANAIVVANGAAPGTACVAEVSTVAVPYSPPGTVRIRVRVTGAPDTDPRRVEVYDRMAP</sequence>
<accession>A0A1H0S947</accession>
<dbReference type="GO" id="GO:0006749">
    <property type="term" value="P:glutathione metabolic process"/>
    <property type="evidence" value="ECO:0007669"/>
    <property type="project" value="TreeGrafter"/>
</dbReference>
<organism evidence="1 2">
    <name type="scientific">Nakamurella panacisegetis</name>
    <dbReference type="NCBI Taxonomy" id="1090615"/>
    <lineage>
        <taxon>Bacteria</taxon>
        <taxon>Bacillati</taxon>
        <taxon>Actinomycetota</taxon>
        <taxon>Actinomycetes</taxon>
        <taxon>Nakamurellales</taxon>
        <taxon>Nakamurellaceae</taxon>
        <taxon>Nakamurella</taxon>
    </lineage>
</organism>
<name>A0A1H0S947_9ACTN</name>
<dbReference type="PANTHER" id="PTHR11365:SF23">
    <property type="entry name" value="HYPOTHETICAL 5-OXOPROLINASE (EUROFUNG)-RELATED"/>
    <property type="match status" value="1"/>
</dbReference>
<keyword evidence="2" id="KW-1185">Reference proteome</keyword>
<evidence type="ECO:0000313" key="1">
    <source>
        <dbReference type="EMBL" id="SDP37738.1"/>
    </source>
</evidence>